<keyword evidence="2" id="KW-1133">Transmembrane helix</keyword>
<evidence type="ECO:0000256" key="1">
    <source>
        <dbReference type="SAM" id="MobiDB-lite"/>
    </source>
</evidence>
<organism evidence="3 4">
    <name type="scientific">Synaphobranchus kaupii</name>
    <name type="common">Kaup's arrowtooth eel</name>
    <dbReference type="NCBI Taxonomy" id="118154"/>
    <lineage>
        <taxon>Eukaryota</taxon>
        <taxon>Metazoa</taxon>
        <taxon>Chordata</taxon>
        <taxon>Craniata</taxon>
        <taxon>Vertebrata</taxon>
        <taxon>Euteleostomi</taxon>
        <taxon>Actinopterygii</taxon>
        <taxon>Neopterygii</taxon>
        <taxon>Teleostei</taxon>
        <taxon>Anguilliformes</taxon>
        <taxon>Synaphobranchidae</taxon>
        <taxon>Synaphobranchus</taxon>
    </lineage>
</organism>
<evidence type="ECO:0000313" key="3">
    <source>
        <dbReference type="EMBL" id="KAJ8353980.1"/>
    </source>
</evidence>
<feature type="region of interest" description="Disordered" evidence="1">
    <location>
        <begin position="82"/>
        <end position="124"/>
    </location>
</feature>
<gene>
    <name evidence="3" type="ORF">SKAU_G00215470</name>
</gene>
<protein>
    <submittedName>
        <fullName evidence="3">Uncharacterized protein</fullName>
    </submittedName>
</protein>
<feature type="transmembrane region" description="Helical" evidence="2">
    <location>
        <begin position="12"/>
        <end position="32"/>
    </location>
</feature>
<proteinExistence type="predicted"/>
<keyword evidence="2" id="KW-0812">Transmembrane</keyword>
<feature type="compositionally biased region" description="Polar residues" evidence="1">
    <location>
        <begin position="83"/>
        <end position="95"/>
    </location>
</feature>
<dbReference type="Proteomes" id="UP001152622">
    <property type="component" value="Chromosome 7"/>
</dbReference>
<evidence type="ECO:0000256" key="2">
    <source>
        <dbReference type="SAM" id="Phobius"/>
    </source>
</evidence>
<feature type="compositionally biased region" description="Polar residues" evidence="1">
    <location>
        <begin position="112"/>
        <end position="124"/>
    </location>
</feature>
<name>A0A9Q1F9V2_SYNKA</name>
<dbReference type="EMBL" id="JAINUF010000007">
    <property type="protein sequence ID" value="KAJ8353980.1"/>
    <property type="molecule type" value="Genomic_DNA"/>
</dbReference>
<dbReference type="AlphaFoldDB" id="A0A9Q1F9V2"/>
<evidence type="ECO:0000313" key="4">
    <source>
        <dbReference type="Proteomes" id="UP001152622"/>
    </source>
</evidence>
<sequence length="124" mass="13635">MDLLADLAVTHFLWVLVLVLASLVVWVVFFCCSGRDLDPSSGWDRRQIETKKPLKIKLQSQKPKKSKVRNSIPPVLCDGTQEVKASSTGQKSSCTLKKRTQGAKPLAKTAKVSAQVTTSPEQKV</sequence>
<reference evidence="3" key="1">
    <citation type="journal article" date="2023" name="Science">
        <title>Genome structures resolve the early diversification of teleost fishes.</title>
        <authorList>
            <person name="Parey E."/>
            <person name="Louis A."/>
            <person name="Montfort J."/>
            <person name="Bouchez O."/>
            <person name="Roques C."/>
            <person name="Iampietro C."/>
            <person name="Lluch J."/>
            <person name="Castinel A."/>
            <person name="Donnadieu C."/>
            <person name="Desvignes T."/>
            <person name="Floi Bucao C."/>
            <person name="Jouanno E."/>
            <person name="Wen M."/>
            <person name="Mejri S."/>
            <person name="Dirks R."/>
            <person name="Jansen H."/>
            <person name="Henkel C."/>
            <person name="Chen W.J."/>
            <person name="Zahm M."/>
            <person name="Cabau C."/>
            <person name="Klopp C."/>
            <person name="Thompson A.W."/>
            <person name="Robinson-Rechavi M."/>
            <person name="Braasch I."/>
            <person name="Lecointre G."/>
            <person name="Bobe J."/>
            <person name="Postlethwait J.H."/>
            <person name="Berthelot C."/>
            <person name="Roest Crollius H."/>
            <person name="Guiguen Y."/>
        </authorList>
    </citation>
    <scope>NUCLEOTIDE SEQUENCE</scope>
    <source>
        <strain evidence="3">WJC10195</strain>
    </source>
</reference>
<dbReference type="OrthoDB" id="10506375at2759"/>
<keyword evidence="2" id="KW-0472">Membrane</keyword>
<keyword evidence="4" id="KW-1185">Reference proteome</keyword>
<comment type="caution">
    <text evidence="3">The sequence shown here is derived from an EMBL/GenBank/DDBJ whole genome shotgun (WGS) entry which is preliminary data.</text>
</comment>
<accession>A0A9Q1F9V2</accession>